<dbReference type="Proteomes" id="UP000030752">
    <property type="component" value="Unassembled WGS sequence"/>
</dbReference>
<sequence length="293" mass="32261">MSNKGHELWTNREKVDLLVNVLQSHHGPDLVPYLVHLVQENRIVQPQWIDIPLPEGRSMRASQDMFGTLMQNPRAQAPYPQSATLASPYPPTIPQTRIFTEPAQLQHIPRAIQPRPSRSTDSPAPASTNGEGLTIVRTVGPEFGVEKRKKRGRPTKEEAEERDRLLAAEGKVYEPKKRPSKKFRASTGTPVPVGGESSNLSPSAQTPARTIESKEDSSSGKRRLRRQASQISVQPPPHPMSPRTRPSDDPERSAESPSDRLLARLGNRGGGERIPLTAEPAIKIQPPPTTSGV</sequence>
<dbReference type="HOGENOM" id="CLU_950008_0_0_1"/>
<protein>
    <submittedName>
        <fullName evidence="2">Uncharacterized protein</fullName>
    </submittedName>
</protein>
<dbReference type="EMBL" id="KB822718">
    <property type="protein sequence ID" value="ETN43619.1"/>
    <property type="molecule type" value="Genomic_DNA"/>
</dbReference>
<proteinExistence type="predicted"/>
<dbReference type="eggNOG" id="ENOG502SA85">
    <property type="taxonomic scope" value="Eukaryota"/>
</dbReference>
<dbReference type="VEuPathDB" id="FungiDB:HMPREF1541_02778"/>
<feature type="compositionally biased region" description="Polar residues" evidence="1">
    <location>
        <begin position="116"/>
        <end position="131"/>
    </location>
</feature>
<gene>
    <name evidence="2" type="ORF">HMPREF1541_02778</name>
</gene>
<feature type="region of interest" description="Disordered" evidence="1">
    <location>
        <begin position="108"/>
        <end position="293"/>
    </location>
</feature>
<feature type="compositionally biased region" description="Basic and acidic residues" evidence="1">
    <location>
        <begin position="245"/>
        <end position="262"/>
    </location>
</feature>
<evidence type="ECO:0000313" key="2">
    <source>
        <dbReference type="EMBL" id="ETN43619.1"/>
    </source>
</evidence>
<feature type="compositionally biased region" description="Basic and acidic residues" evidence="1">
    <location>
        <begin position="154"/>
        <end position="177"/>
    </location>
</feature>
<dbReference type="AlphaFoldDB" id="W2S6Q5"/>
<dbReference type="GeneID" id="19970117"/>
<keyword evidence="3" id="KW-1185">Reference proteome</keyword>
<dbReference type="RefSeq" id="XP_008715355.1">
    <property type="nucleotide sequence ID" value="XM_008717133.1"/>
</dbReference>
<feature type="compositionally biased region" description="Polar residues" evidence="1">
    <location>
        <begin position="196"/>
        <end position="208"/>
    </location>
</feature>
<dbReference type="STRING" id="1220924.W2S6Q5"/>
<organism evidence="2 3">
    <name type="scientific">Cyphellophora europaea (strain CBS 101466)</name>
    <name type="common">Phialophora europaea</name>
    <dbReference type="NCBI Taxonomy" id="1220924"/>
    <lineage>
        <taxon>Eukaryota</taxon>
        <taxon>Fungi</taxon>
        <taxon>Dikarya</taxon>
        <taxon>Ascomycota</taxon>
        <taxon>Pezizomycotina</taxon>
        <taxon>Eurotiomycetes</taxon>
        <taxon>Chaetothyriomycetidae</taxon>
        <taxon>Chaetothyriales</taxon>
        <taxon>Cyphellophoraceae</taxon>
        <taxon>Cyphellophora</taxon>
    </lineage>
</organism>
<accession>W2S6Q5</accession>
<evidence type="ECO:0000256" key="1">
    <source>
        <dbReference type="SAM" id="MobiDB-lite"/>
    </source>
</evidence>
<name>W2S6Q5_CYPE1</name>
<reference evidence="2 3" key="1">
    <citation type="submission" date="2013-03" db="EMBL/GenBank/DDBJ databases">
        <title>The Genome Sequence of Phialophora europaea CBS 101466.</title>
        <authorList>
            <consortium name="The Broad Institute Genomics Platform"/>
            <person name="Cuomo C."/>
            <person name="de Hoog S."/>
            <person name="Gorbushina A."/>
            <person name="Walker B."/>
            <person name="Young S.K."/>
            <person name="Zeng Q."/>
            <person name="Gargeya S."/>
            <person name="Fitzgerald M."/>
            <person name="Haas B."/>
            <person name="Abouelleil A."/>
            <person name="Allen A.W."/>
            <person name="Alvarado L."/>
            <person name="Arachchi H.M."/>
            <person name="Berlin A.M."/>
            <person name="Chapman S.B."/>
            <person name="Gainer-Dewar J."/>
            <person name="Goldberg J."/>
            <person name="Griggs A."/>
            <person name="Gujja S."/>
            <person name="Hansen M."/>
            <person name="Howarth C."/>
            <person name="Imamovic A."/>
            <person name="Ireland A."/>
            <person name="Larimer J."/>
            <person name="McCowan C."/>
            <person name="Murphy C."/>
            <person name="Pearson M."/>
            <person name="Poon T.W."/>
            <person name="Priest M."/>
            <person name="Roberts A."/>
            <person name="Saif S."/>
            <person name="Shea T."/>
            <person name="Sisk P."/>
            <person name="Sykes S."/>
            <person name="Wortman J."/>
            <person name="Nusbaum C."/>
            <person name="Birren B."/>
        </authorList>
    </citation>
    <scope>NUCLEOTIDE SEQUENCE [LARGE SCALE GENOMIC DNA]</scope>
    <source>
        <strain evidence="2 3">CBS 101466</strain>
    </source>
</reference>
<evidence type="ECO:0000313" key="3">
    <source>
        <dbReference type="Proteomes" id="UP000030752"/>
    </source>
</evidence>
<dbReference type="InParanoid" id="W2S6Q5"/>
<dbReference type="OrthoDB" id="5371646at2759"/>